<name>A0A5C6E725_9BACT</name>
<feature type="transmembrane region" description="Helical" evidence="2">
    <location>
        <begin position="21"/>
        <end position="39"/>
    </location>
</feature>
<keyword evidence="2" id="KW-0812">Transmembrane</keyword>
<organism evidence="3 4">
    <name type="scientific">Novipirellula aureliae</name>
    <dbReference type="NCBI Taxonomy" id="2527966"/>
    <lineage>
        <taxon>Bacteria</taxon>
        <taxon>Pseudomonadati</taxon>
        <taxon>Planctomycetota</taxon>
        <taxon>Planctomycetia</taxon>
        <taxon>Pirellulales</taxon>
        <taxon>Pirellulaceae</taxon>
        <taxon>Novipirellula</taxon>
    </lineage>
</organism>
<feature type="compositionally biased region" description="Polar residues" evidence="1">
    <location>
        <begin position="72"/>
        <end position="83"/>
    </location>
</feature>
<keyword evidence="2" id="KW-1133">Transmembrane helix</keyword>
<accession>A0A5C6E725</accession>
<feature type="compositionally biased region" description="Low complexity" evidence="1">
    <location>
        <begin position="49"/>
        <end position="71"/>
    </location>
</feature>
<reference evidence="3 4" key="1">
    <citation type="submission" date="2019-02" db="EMBL/GenBank/DDBJ databases">
        <title>Deep-cultivation of Planctomycetes and their phenomic and genomic characterization uncovers novel biology.</title>
        <authorList>
            <person name="Wiegand S."/>
            <person name="Jogler M."/>
            <person name="Boedeker C."/>
            <person name="Pinto D."/>
            <person name="Vollmers J."/>
            <person name="Rivas-Marin E."/>
            <person name="Kohn T."/>
            <person name="Peeters S.H."/>
            <person name="Heuer A."/>
            <person name="Rast P."/>
            <person name="Oberbeckmann S."/>
            <person name="Bunk B."/>
            <person name="Jeske O."/>
            <person name="Meyerdierks A."/>
            <person name="Storesund J.E."/>
            <person name="Kallscheuer N."/>
            <person name="Luecker S."/>
            <person name="Lage O.M."/>
            <person name="Pohl T."/>
            <person name="Merkel B.J."/>
            <person name="Hornburger P."/>
            <person name="Mueller R.-W."/>
            <person name="Bruemmer F."/>
            <person name="Labrenz M."/>
            <person name="Spormann A.M."/>
            <person name="Op Den Camp H."/>
            <person name="Overmann J."/>
            <person name="Amann R."/>
            <person name="Jetten M.S.M."/>
            <person name="Mascher T."/>
            <person name="Medema M.H."/>
            <person name="Devos D.P."/>
            <person name="Kaster A.-K."/>
            <person name="Ovreas L."/>
            <person name="Rohde M."/>
            <person name="Galperin M.Y."/>
            <person name="Jogler C."/>
        </authorList>
    </citation>
    <scope>NUCLEOTIDE SEQUENCE [LARGE SCALE GENOMIC DNA]</scope>
    <source>
        <strain evidence="3 4">Q31b</strain>
    </source>
</reference>
<feature type="compositionally biased region" description="Low complexity" evidence="1">
    <location>
        <begin position="405"/>
        <end position="418"/>
    </location>
</feature>
<dbReference type="AlphaFoldDB" id="A0A5C6E725"/>
<keyword evidence="2" id="KW-0472">Membrane</keyword>
<dbReference type="EMBL" id="SJPY01000003">
    <property type="protein sequence ID" value="TWU43009.1"/>
    <property type="molecule type" value="Genomic_DNA"/>
</dbReference>
<gene>
    <name evidence="3" type="ORF">Q31b_20440</name>
</gene>
<keyword evidence="4" id="KW-1185">Reference proteome</keyword>
<evidence type="ECO:0000313" key="4">
    <source>
        <dbReference type="Proteomes" id="UP000315471"/>
    </source>
</evidence>
<proteinExistence type="predicted"/>
<feature type="region of interest" description="Disordered" evidence="1">
    <location>
        <begin position="405"/>
        <end position="427"/>
    </location>
</feature>
<sequence length="427" mass="47157">MQMTYQSALLERFSQRKSCRVCLRVLVFSGLTLGVISLADAQNPSSGMGLPPGLAAGATPPSLQQPPSGQSATAMAQTPQSRGQGEVTAGGQLPRAAGQEHRVYDLTPYTRYLTKQDHPEQAIVDWILRETGTDIWFSEPFGFMNATRDSLSVYHTPEVHQVIAGIVDRFVAGEVEPQIMHLRLMTVGNPNWRARAHMLMTHVPVDSPGVQAWLLSKENAAMVLNMLRQRTDAREVQGVDMPVFNGQTERIAQTRGRNYVRNVRESPNGWPPYEPETGEVQEGYQLALSPLLSTDGRIIDCMIKADIDQVDKLNHVDLELPLRNQQVHRTRIDVPQVVSWRLHERFRWESDKVLLLSCGVVASPERTGGSSLLNLDMLTGTTTGRADALLFIAFRGRASENLQAPAASSAPIRSAANPYGGSNRGRY</sequence>
<evidence type="ECO:0000313" key="3">
    <source>
        <dbReference type="EMBL" id="TWU43009.1"/>
    </source>
</evidence>
<evidence type="ECO:0008006" key="5">
    <source>
        <dbReference type="Google" id="ProtNLM"/>
    </source>
</evidence>
<feature type="region of interest" description="Disordered" evidence="1">
    <location>
        <begin position="49"/>
        <end position="94"/>
    </location>
</feature>
<dbReference type="Proteomes" id="UP000315471">
    <property type="component" value="Unassembled WGS sequence"/>
</dbReference>
<evidence type="ECO:0000256" key="2">
    <source>
        <dbReference type="SAM" id="Phobius"/>
    </source>
</evidence>
<comment type="caution">
    <text evidence="3">The sequence shown here is derived from an EMBL/GenBank/DDBJ whole genome shotgun (WGS) entry which is preliminary data.</text>
</comment>
<evidence type="ECO:0000256" key="1">
    <source>
        <dbReference type="SAM" id="MobiDB-lite"/>
    </source>
</evidence>
<protein>
    <recommendedName>
        <fullName evidence="5">Bacterial type II and III secretion system protein</fullName>
    </recommendedName>
</protein>